<dbReference type="Proteomes" id="UP000251995">
    <property type="component" value="Chromosome"/>
</dbReference>
<evidence type="ECO:0000313" key="2">
    <source>
        <dbReference type="EMBL" id="AXE39222.1"/>
    </source>
</evidence>
<sequence length="136" mass="14430">MSIRRPIVAVTAAVAVLTACSGQQQIAPSVPSPGADSHQVMTAYLKAAVAHDCQVTRRLTAASTWAWCDTPRMTAYKGVGTVVRLSAADAGVALECYPMTVTTAGAGRGIAEGTRPWTLCFRHTDAGYRLYQQGMR</sequence>
<dbReference type="PROSITE" id="PS51257">
    <property type="entry name" value="PROKAR_LIPOPROTEIN"/>
    <property type="match status" value="1"/>
</dbReference>
<dbReference type="RefSeq" id="WP_114045132.1">
    <property type="nucleotide sequence ID" value="NZ_CP025198.1"/>
</dbReference>
<proteinExistence type="predicted"/>
<dbReference type="EMBL" id="CP025198">
    <property type="protein sequence ID" value="AXE39222.1"/>
    <property type="molecule type" value="Genomic_DNA"/>
</dbReference>
<dbReference type="KEGG" id="acij:JS278_02070"/>
<gene>
    <name evidence="2" type="ORF">JS278_02070</name>
</gene>
<dbReference type="OrthoDB" id="4980920at2"/>
<evidence type="ECO:0000313" key="3">
    <source>
        <dbReference type="Proteomes" id="UP000251995"/>
    </source>
</evidence>
<reference evidence="2 3" key="1">
    <citation type="submission" date="2017-12" db="EMBL/GenBank/DDBJ databases">
        <title>The whole genome sequence of the Acidipropionibacterium virtanenii sp. nov. type strain JS278.</title>
        <authorList>
            <person name="Laine P."/>
            <person name="Deptula P."/>
            <person name="Varmanen P."/>
            <person name="Auvinen P."/>
        </authorList>
    </citation>
    <scope>NUCLEOTIDE SEQUENCE [LARGE SCALE GENOMIC DNA]</scope>
    <source>
        <strain evidence="2 3">JS278</strain>
    </source>
</reference>
<protein>
    <recommendedName>
        <fullName evidence="4">Lipoprotein</fullName>
    </recommendedName>
</protein>
<feature type="signal peptide" evidence="1">
    <location>
        <begin position="1"/>
        <end position="26"/>
    </location>
</feature>
<organism evidence="2 3">
    <name type="scientific">Acidipropionibacterium virtanenii</name>
    <dbReference type="NCBI Taxonomy" id="2057246"/>
    <lineage>
        <taxon>Bacteria</taxon>
        <taxon>Bacillati</taxon>
        <taxon>Actinomycetota</taxon>
        <taxon>Actinomycetes</taxon>
        <taxon>Propionibacteriales</taxon>
        <taxon>Propionibacteriaceae</taxon>
        <taxon>Acidipropionibacterium</taxon>
    </lineage>
</organism>
<evidence type="ECO:0000256" key="1">
    <source>
        <dbReference type="SAM" id="SignalP"/>
    </source>
</evidence>
<dbReference type="AlphaFoldDB" id="A0A344UVC4"/>
<keyword evidence="1" id="KW-0732">Signal</keyword>
<evidence type="ECO:0008006" key="4">
    <source>
        <dbReference type="Google" id="ProtNLM"/>
    </source>
</evidence>
<name>A0A344UVC4_9ACTN</name>
<feature type="chain" id="PRO_5039068996" description="Lipoprotein" evidence="1">
    <location>
        <begin position="27"/>
        <end position="136"/>
    </location>
</feature>
<accession>A0A344UVC4</accession>
<keyword evidence="3" id="KW-1185">Reference proteome</keyword>